<organism evidence="1 2">
    <name type="scientific">Dentiscutata heterogama</name>
    <dbReference type="NCBI Taxonomy" id="1316150"/>
    <lineage>
        <taxon>Eukaryota</taxon>
        <taxon>Fungi</taxon>
        <taxon>Fungi incertae sedis</taxon>
        <taxon>Mucoromycota</taxon>
        <taxon>Glomeromycotina</taxon>
        <taxon>Glomeromycetes</taxon>
        <taxon>Diversisporales</taxon>
        <taxon>Gigasporaceae</taxon>
        <taxon>Dentiscutata</taxon>
    </lineage>
</organism>
<sequence length="83" mass="9521">LINMDKNNKSRFESSVTSSQKDKLGNMNLEERLKRHEDDLRGELDTKISALCAKRESVIALTLRKIKLTKNVDFCFILTVPVL</sequence>
<proteinExistence type="predicted"/>
<feature type="non-terminal residue" evidence="1">
    <location>
        <position position="1"/>
    </location>
</feature>
<evidence type="ECO:0000313" key="1">
    <source>
        <dbReference type="EMBL" id="CAG8439912.1"/>
    </source>
</evidence>
<evidence type="ECO:0000313" key="2">
    <source>
        <dbReference type="Proteomes" id="UP000789702"/>
    </source>
</evidence>
<name>A0ACA9JWE2_9GLOM</name>
<dbReference type="EMBL" id="CAJVPU010000072">
    <property type="protein sequence ID" value="CAG8439912.1"/>
    <property type="molecule type" value="Genomic_DNA"/>
</dbReference>
<gene>
    <name evidence="1" type="ORF">DHETER_LOCUS183</name>
</gene>
<accession>A0ACA9JWE2</accession>
<dbReference type="Proteomes" id="UP000789702">
    <property type="component" value="Unassembled WGS sequence"/>
</dbReference>
<comment type="caution">
    <text evidence="1">The sequence shown here is derived from an EMBL/GenBank/DDBJ whole genome shotgun (WGS) entry which is preliminary data.</text>
</comment>
<reference evidence="1" key="1">
    <citation type="submission" date="2021-06" db="EMBL/GenBank/DDBJ databases">
        <authorList>
            <person name="Kallberg Y."/>
            <person name="Tangrot J."/>
            <person name="Rosling A."/>
        </authorList>
    </citation>
    <scope>NUCLEOTIDE SEQUENCE</scope>
    <source>
        <strain evidence="1">IL203A</strain>
    </source>
</reference>
<keyword evidence="2" id="KW-1185">Reference proteome</keyword>
<protein>
    <submittedName>
        <fullName evidence="1">5458_t:CDS:1</fullName>
    </submittedName>
</protein>